<reference evidence="1 2" key="1">
    <citation type="submission" date="2015-04" db="EMBL/GenBank/DDBJ databases">
        <title>Lasius niger genome sequencing.</title>
        <authorList>
            <person name="Konorov E.A."/>
            <person name="Nikitin M.A."/>
            <person name="Kirill M.V."/>
            <person name="Chang P."/>
        </authorList>
    </citation>
    <scope>NUCLEOTIDE SEQUENCE [LARGE SCALE GENOMIC DNA]</scope>
    <source>
        <tissue evidence="1">Whole</tissue>
    </source>
</reference>
<gene>
    <name evidence="1" type="ORF">RF55_26405</name>
</gene>
<dbReference type="Proteomes" id="UP000036403">
    <property type="component" value="Unassembled WGS sequence"/>
</dbReference>
<proteinExistence type="predicted"/>
<evidence type="ECO:0000313" key="2">
    <source>
        <dbReference type="Proteomes" id="UP000036403"/>
    </source>
</evidence>
<comment type="caution">
    <text evidence="1">The sequence shown here is derived from an EMBL/GenBank/DDBJ whole genome shotgun (WGS) entry which is preliminary data.</text>
</comment>
<name>A0A0J7JU61_LASNI</name>
<accession>A0A0J7JU61</accession>
<dbReference type="EMBL" id="LBMM01035726">
    <property type="protein sequence ID" value="KMQ81411.1"/>
    <property type="molecule type" value="Genomic_DNA"/>
</dbReference>
<keyword evidence="2" id="KW-1185">Reference proteome</keyword>
<feature type="non-terminal residue" evidence="1">
    <location>
        <position position="1"/>
    </location>
</feature>
<dbReference type="OrthoDB" id="7700903at2759"/>
<dbReference type="PaxDb" id="67767-A0A0J7JU61"/>
<protein>
    <submittedName>
        <fullName evidence="1">Lrr and pyd domains-containing protein 3-like protein</fullName>
    </submittedName>
</protein>
<evidence type="ECO:0000313" key="1">
    <source>
        <dbReference type="EMBL" id="KMQ81411.1"/>
    </source>
</evidence>
<organism evidence="1 2">
    <name type="scientific">Lasius niger</name>
    <name type="common">Black garden ant</name>
    <dbReference type="NCBI Taxonomy" id="67767"/>
    <lineage>
        <taxon>Eukaryota</taxon>
        <taxon>Metazoa</taxon>
        <taxon>Ecdysozoa</taxon>
        <taxon>Arthropoda</taxon>
        <taxon>Hexapoda</taxon>
        <taxon>Insecta</taxon>
        <taxon>Pterygota</taxon>
        <taxon>Neoptera</taxon>
        <taxon>Endopterygota</taxon>
        <taxon>Hymenoptera</taxon>
        <taxon>Apocrita</taxon>
        <taxon>Aculeata</taxon>
        <taxon>Formicoidea</taxon>
        <taxon>Formicidae</taxon>
        <taxon>Formicinae</taxon>
        <taxon>Lasius</taxon>
        <taxon>Lasius</taxon>
    </lineage>
</organism>
<dbReference type="AlphaFoldDB" id="A0A0J7JU61"/>
<sequence length="105" mass="11974">NVMQSVQGSYVADLSTHYKVLLLYTDIIEPQIVGDVTAPLLRIVSVSGQDGELVSAQYERPHYLPVSRKTIDTIEMNIRLHTGELVPFERGRSYVKLHFRQKFLS</sequence>